<dbReference type="NCBIfam" id="TIGR02189">
    <property type="entry name" value="GlrX-like_plant"/>
    <property type="match status" value="1"/>
</dbReference>
<dbReference type="Pfam" id="PF00462">
    <property type="entry name" value="Glutaredoxin"/>
    <property type="match status" value="1"/>
</dbReference>
<comment type="subcellular location">
    <subcellularLocation>
        <location evidence="1">Cytoplasm</location>
    </subcellularLocation>
</comment>
<dbReference type="InterPro" id="IPR011905">
    <property type="entry name" value="GlrX-like_pln_2"/>
</dbReference>
<dbReference type="PANTHER" id="PTHR10168">
    <property type="entry name" value="GLUTAREDOXIN"/>
    <property type="match status" value="1"/>
</dbReference>
<dbReference type="EMBL" id="JARAOO010000004">
    <property type="protein sequence ID" value="KAJ7972905.1"/>
    <property type="molecule type" value="Genomic_DNA"/>
</dbReference>
<evidence type="ECO:0000313" key="7">
    <source>
        <dbReference type="Proteomes" id="UP001163823"/>
    </source>
</evidence>
<keyword evidence="7" id="KW-1185">Reference proteome</keyword>
<keyword evidence="3" id="KW-0963">Cytoplasm</keyword>
<dbReference type="PROSITE" id="PS51354">
    <property type="entry name" value="GLUTAREDOXIN_2"/>
    <property type="match status" value="1"/>
</dbReference>
<comment type="caution">
    <text evidence="6">The sequence shown here is derived from an EMBL/GenBank/DDBJ whole genome shotgun (WGS) entry which is preliminary data.</text>
</comment>
<comment type="similarity">
    <text evidence="2">Belongs to the glutaredoxin family. CC-type subfamily.</text>
</comment>
<dbReference type="InterPro" id="IPR036249">
    <property type="entry name" value="Thioredoxin-like_sf"/>
</dbReference>
<dbReference type="GO" id="GO:0005737">
    <property type="term" value="C:cytoplasm"/>
    <property type="evidence" value="ECO:0007669"/>
    <property type="project" value="UniProtKB-SubCell"/>
</dbReference>
<reference evidence="6" key="1">
    <citation type="journal article" date="2023" name="Science">
        <title>Elucidation of the pathway for biosynthesis of saponin adjuvants from the soapbark tree.</title>
        <authorList>
            <person name="Reed J."/>
            <person name="Orme A."/>
            <person name="El-Demerdash A."/>
            <person name="Owen C."/>
            <person name="Martin L.B.B."/>
            <person name="Misra R.C."/>
            <person name="Kikuchi S."/>
            <person name="Rejzek M."/>
            <person name="Martin A.C."/>
            <person name="Harkess A."/>
            <person name="Leebens-Mack J."/>
            <person name="Louveau T."/>
            <person name="Stephenson M.J."/>
            <person name="Osbourn A."/>
        </authorList>
    </citation>
    <scope>NUCLEOTIDE SEQUENCE</scope>
    <source>
        <strain evidence="6">S10</strain>
    </source>
</reference>
<dbReference type="InterPro" id="IPR002109">
    <property type="entry name" value="Glutaredoxin"/>
</dbReference>
<evidence type="ECO:0000313" key="6">
    <source>
        <dbReference type="EMBL" id="KAJ7972905.1"/>
    </source>
</evidence>
<evidence type="ECO:0000256" key="3">
    <source>
        <dbReference type="ARBA" id="ARBA00022490"/>
    </source>
</evidence>
<sequence length="102" mass="10993">MDKVMKLASENGVVIFSKSSCCLSYAVNFLFQELRVSPVVHEIDHEPEGREMEKALIGMGCTPPVPAVFIGGTLVGSTNEVMSLHLSGKLNTLLQPYQAALA</sequence>
<evidence type="ECO:0000256" key="2">
    <source>
        <dbReference type="ARBA" id="ARBA00007568"/>
    </source>
</evidence>
<gene>
    <name evidence="6" type="ORF">O6P43_010723</name>
</gene>
<evidence type="ECO:0000259" key="5">
    <source>
        <dbReference type="Pfam" id="PF00462"/>
    </source>
</evidence>
<evidence type="ECO:0000256" key="1">
    <source>
        <dbReference type="ARBA" id="ARBA00004496"/>
    </source>
</evidence>
<protein>
    <submittedName>
        <fullName evidence="6">Glutaredoxin family protein</fullName>
    </submittedName>
</protein>
<feature type="domain" description="Glutaredoxin" evidence="5">
    <location>
        <begin position="13"/>
        <end position="75"/>
    </location>
</feature>
<organism evidence="6 7">
    <name type="scientific">Quillaja saponaria</name>
    <name type="common">Soap bark tree</name>
    <dbReference type="NCBI Taxonomy" id="32244"/>
    <lineage>
        <taxon>Eukaryota</taxon>
        <taxon>Viridiplantae</taxon>
        <taxon>Streptophyta</taxon>
        <taxon>Embryophyta</taxon>
        <taxon>Tracheophyta</taxon>
        <taxon>Spermatophyta</taxon>
        <taxon>Magnoliopsida</taxon>
        <taxon>eudicotyledons</taxon>
        <taxon>Gunneridae</taxon>
        <taxon>Pentapetalae</taxon>
        <taxon>rosids</taxon>
        <taxon>fabids</taxon>
        <taxon>Fabales</taxon>
        <taxon>Quillajaceae</taxon>
        <taxon>Quillaja</taxon>
    </lineage>
</organism>
<accession>A0AAD7Q149</accession>
<dbReference type="Gene3D" id="3.40.30.10">
    <property type="entry name" value="Glutaredoxin"/>
    <property type="match status" value="1"/>
</dbReference>
<dbReference type="SUPFAM" id="SSF52833">
    <property type="entry name" value="Thioredoxin-like"/>
    <property type="match status" value="1"/>
</dbReference>
<dbReference type="CDD" id="cd03419">
    <property type="entry name" value="GRX_GRXh_1_2_like"/>
    <property type="match status" value="1"/>
</dbReference>
<dbReference type="AlphaFoldDB" id="A0AAD7Q149"/>
<evidence type="ECO:0000256" key="4">
    <source>
        <dbReference type="ARBA" id="ARBA00023284"/>
    </source>
</evidence>
<proteinExistence type="inferred from homology"/>
<dbReference type="Proteomes" id="UP001163823">
    <property type="component" value="Chromosome 4"/>
</dbReference>
<keyword evidence="4" id="KW-0676">Redox-active center</keyword>
<dbReference type="KEGG" id="qsa:O6P43_010723"/>
<dbReference type="FunFam" id="3.40.30.10:FF:000028">
    <property type="entry name" value="Glutaredoxin family protein"/>
    <property type="match status" value="1"/>
</dbReference>
<name>A0AAD7Q149_QUISA</name>